<proteinExistence type="predicted"/>
<dbReference type="InterPro" id="IPR012347">
    <property type="entry name" value="Ferritin-like"/>
</dbReference>
<dbReference type="NCBIfam" id="TIGR02284">
    <property type="entry name" value="PA2169 family four-helix-bundle protein"/>
    <property type="match status" value="1"/>
</dbReference>
<accession>A0A3B7QYQ8</accession>
<dbReference type="Gene3D" id="1.20.1260.10">
    <property type="match status" value="1"/>
</dbReference>
<reference evidence="2 3" key="1">
    <citation type="submission" date="2018-09" db="EMBL/GenBank/DDBJ databases">
        <title>Hymenobacter medium sp. nov., isolated from R2A medium.</title>
        <authorList>
            <person name="Yingchao G."/>
        </authorList>
    </citation>
    <scope>NUCLEOTIDE SEQUENCE [LARGE SCALE GENOMIC DNA]</scope>
    <source>
        <strain evidence="3">sh-6</strain>
    </source>
</reference>
<dbReference type="PIRSF" id="PIRSF029477">
    <property type="entry name" value="UCP029477"/>
    <property type="match status" value="1"/>
</dbReference>
<name>A0A3B7QYQ8_9BACT</name>
<dbReference type="Pfam" id="PF09537">
    <property type="entry name" value="DUF2383"/>
    <property type="match status" value="1"/>
</dbReference>
<dbReference type="InterPro" id="IPR019052">
    <property type="entry name" value="DUF2383"/>
</dbReference>
<protein>
    <submittedName>
        <fullName evidence="2">PA2169 family four-helix-bundle protein</fullName>
    </submittedName>
</protein>
<dbReference type="AlphaFoldDB" id="A0A3B7QYQ8"/>
<dbReference type="EMBL" id="CP032317">
    <property type="protein sequence ID" value="AYA36220.1"/>
    <property type="molecule type" value="Genomic_DNA"/>
</dbReference>
<evidence type="ECO:0000313" key="3">
    <source>
        <dbReference type="Proteomes" id="UP000262802"/>
    </source>
</evidence>
<dbReference type="InterPro" id="IPR011971">
    <property type="entry name" value="CHP02284"/>
</dbReference>
<gene>
    <name evidence="2" type="ORF">D3Y59_03550</name>
</gene>
<keyword evidence="3" id="KW-1185">Reference proteome</keyword>
<dbReference type="InterPro" id="IPR016920">
    <property type="entry name" value="UCP029477"/>
</dbReference>
<sequence>MATDNQNSALRGVLNELVETLKDGERGYSEALTDVKDQDLKQVFKQYAVQRDSYLTELENAMHNLNMRPAEAKEDKMDSVIGTAHRAWINIKSVVTGNDRKAILDECERGEDYAVKAFQKAVQSDALPHEIKSIVEKQYNGIKQAQDQIRMLKESAR</sequence>
<evidence type="ECO:0000313" key="2">
    <source>
        <dbReference type="EMBL" id="AYA36220.1"/>
    </source>
</evidence>
<feature type="domain" description="DUF2383" evidence="1">
    <location>
        <begin position="13"/>
        <end position="123"/>
    </location>
</feature>
<dbReference type="KEGG" id="hyh:D3Y59_03550"/>
<evidence type="ECO:0000259" key="1">
    <source>
        <dbReference type="Pfam" id="PF09537"/>
    </source>
</evidence>
<organism evidence="2 3">
    <name type="scientific">Hymenobacter oligotrophus</name>
    <dbReference type="NCBI Taxonomy" id="2319843"/>
    <lineage>
        <taxon>Bacteria</taxon>
        <taxon>Pseudomonadati</taxon>
        <taxon>Bacteroidota</taxon>
        <taxon>Cytophagia</taxon>
        <taxon>Cytophagales</taxon>
        <taxon>Hymenobacteraceae</taxon>
        <taxon>Hymenobacter</taxon>
    </lineage>
</organism>
<dbReference type="RefSeq" id="WP_119443806.1">
    <property type="nucleotide sequence ID" value="NZ_CP032317.1"/>
</dbReference>
<dbReference type="Proteomes" id="UP000262802">
    <property type="component" value="Chromosome"/>
</dbReference>
<dbReference type="OrthoDB" id="282393at2"/>